<dbReference type="EMBL" id="JAFGIX010000027">
    <property type="protein sequence ID" value="MBN1572666.1"/>
    <property type="molecule type" value="Genomic_DNA"/>
</dbReference>
<gene>
    <name evidence="1" type="ORF">JW984_05645</name>
</gene>
<reference evidence="1" key="2">
    <citation type="submission" date="2021-01" db="EMBL/GenBank/DDBJ databases">
        <authorList>
            <person name="Hahn C.R."/>
            <person name="Youssef N.H."/>
            <person name="Elshahed M."/>
        </authorList>
    </citation>
    <scope>NUCLEOTIDE SEQUENCE</scope>
    <source>
        <strain evidence="1">Zod_Metabat.24</strain>
    </source>
</reference>
<dbReference type="Proteomes" id="UP000809273">
    <property type="component" value="Unassembled WGS sequence"/>
</dbReference>
<organism evidence="1 2">
    <name type="scientific">Candidatus Zymogenus saltonus</name>
    <dbReference type="NCBI Taxonomy" id="2844893"/>
    <lineage>
        <taxon>Bacteria</taxon>
        <taxon>Deltaproteobacteria</taxon>
        <taxon>Candidatus Zymogenia</taxon>
        <taxon>Candidatus Zymogeniales</taxon>
        <taxon>Candidatus Zymogenaceae</taxon>
        <taxon>Candidatus Zymogenus</taxon>
    </lineage>
</organism>
<reference evidence="1" key="1">
    <citation type="journal article" date="2021" name="Environ. Microbiol.">
        <title>Genomic characterization of three novel Desulfobacterota classes expand the metabolic and phylogenetic diversity of the phylum.</title>
        <authorList>
            <person name="Murphy C.L."/>
            <person name="Biggerstaff J."/>
            <person name="Eichhorn A."/>
            <person name="Ewing E."/>
            <person name="Shahan R."/>
            <person name="Soriano D."/>
            <person name="Stewart S."/>
            <person name="VanMol K."/>
            <person name="Walker R."/>
            <person name="Walters P."/>
            <person name="Elshahed M.S."/>
            <person name="Youssef N.H."/>
        </authorList>
    </citation>
    <scope>NUCLEOTIDE SEQUENCE</scope>
    <source>
        <strain evidence="1">Zod_Metabat.24</strain>
    </source>
</reference>
<sequence>MKRENQRLQSDFYEGNADAIFRHFIARRVSGGVRADERISINDFYFQNDIRVIQDTRVSFMPKTFDVFVSRREESGPNEPITNRVREWLDSRNFGGGRTFWEAFPGLCLTQENCGTVFLKLFVKDGGVSVQKMYSDDVDVIVDEKNYLDVLKYVFSWGERIDLEGGGSRVVKMTEEINDKSFTITADGRLVKSEEHRFGFVPVVRILREEVEGSPYGRSGIEDLIEAQQNVNMALTKRAWATKYNSFRVWAPKEAGYIESGTTIRISPGALSPIPIEAVGGDVDLSAVERELDDALDHLYRLGSVSRRLKDDMLRASTSAKALNSMLEWLKRYTERKLVYMRRGLEEMILKYLKIAYNRDDFKVTISFPSLDREDPEHTLNRARFLAERGMEAEALKEIGFEKEIAEEGAVKK</sequence>
<protein>
    <submittedName>
        <fullName evidence="1">Phage portal protein</fullName>
    </submittedName>
</protein>
<name>A0A9D8KFA7_9DELT</name>
<accession>A0A9D8KFA7</accession>
<evidence type="ECO:0000313" key="1">
    <source>
        <dbReference type="EMBL" id="MBN1572666.1"/>
    </source>
</evidence>
<dbReference type="AlphaFoldDB" id="A0A9D8KFA7"/>
<comment type="caution">
    <text evidence="1">The sequence shown here is derived from an EMBL/GenBank/DDBJ whole genome shotgun (WGS) entry which is preliminary data.</text>
</comment>
<proteinExistence type="predicted"/>
<evidence type="ECO:0000313" key="2">
    <source>
        <dbReference type="Proteomes" id="UP000809273"/>
    </source>
</evidence>